<dbReference type="EMBL" id="CP004121">
    <property type="protein sequence ID" value="AGF54775.1"/>
    <property type="molecule type" value="Genomic_DNA"/>
</dbReference>
<name>M1LPL2_9CLOT</name>
<gene>
    <name evidence="2" type="ORF">Cspa_c09990</name>
</gene>
<dbReference type="PATRIC" id="fig|931276.5.peg.955"/>
<proteinExistence type="predicted"/>
<dbReference type="RefSeq" id="WP_015391100.1">
    <property type="nucleotide sequence ID" value="NC_020291.1"/>
</dbReference>
<dbReference type="AlphaFoldDB" id="M1LPL2"/>
<dbReference type="Proteomes" id="UP000011728">
    <property type="component" value="Chromosome"/>
</dbReference>
<evidence type="ECO:0000256" key="1">
    <source>
        <dbReference type="SAM" id="Phobius"/>
    </source>
</evidence>
<keyword evidence="1" id="KW-0812">Transmembrane</keyword>
<keyword evidence="1" id="KW-0472">Membrane</keyword>
<reference evidence="2 3" key="1">
    <citation type="submission" date="2013-02" db="EMBL/GenBank/DDBJ databases">
        <title>Genome sequence of Clostridium saccharoperbutylacetonicum N1-4(HMT).</title>
        <authorList>
            <person name="Poehlein A."/>
            <person name="Daniel R."/>
        </authorList>
    </citation>
    <scope>NUCLEOTIDE SEQUENCE [LARGE SCALE GENOMIC DNA]</scope>
    <source>
        <strain evidence="3">N1-4(HMT)</strain>
    </source>
</reference>
<dbReference type="HOGENOM" id="CLU_2768555_0_0_9"/>
<evidence type="ECO:0000313" key="2">
    <source>
        <dbReference type="EMBL" id="AGF54775.1"/>
    </source>
</evidence>
<dbReference type="KEGG" id="csr:Cspa_c09990"/>
<keyword evidence="1" id="KW-1133">Transmembrane helix</keyword>
<sequence length="69" mass="7886">MNEKIKEDKEINQCREKILLKKKSDQETLNKGQCLILITKRMMILQVILSLIGIFLGIVGIILSMDKLG</sequence>
<protein>
    <submittedName>
        <fullName evidence="2">Uncharacterized protein</fullName>
    </submittedName>
</protein>
<evidence type="ECO:0000313" key="3">
    <source>
        <dbReference type="Proteomes" id="UP000011728"/>
    </source>
</evidence>
<keyword evidence="3" id="KW-1185">Reference proteome</keyword>
<accession>M1LPL2</accession>
<organism evidence="2 3">
    <name type="scientific">Clostridium saccharoperbutylacetonicum N1-4(HMT)</name>
    <dbReference type="NCBI Taxonomy" id="931276"/>
    <lineage>
        <taxon>Bacteria</taxon>
        <taxon>Bacillati</taxon>
        <taxon>Bacillota</taxon>
        <taxon>Clostridia</taxon>
        <taxon>Eubacteriales</taxon>
        <taxon>Clostridiaceae</taxon>
        <taxon>Clostridium</taxon>
    </lineage>
</organism>
<feature type="transmembrane region" description="Helical" evidence="1">
    <location>
        <begin position="43"/>
        <end position="63"/>
    </location>
</feature>